<reference evidence="2" key="1">
    <citation type="submission" date="2019-01" db="EMBL/GenBank/DDBJ databases">
        <title>Draft genome sequences of three monokaryotic isolates of the white-rot basidiomycete fungus Dichomitus squalens.</title>
        <authorList>
            <consortium name="DOE Joint Genome Institute"/>
            <person name="Lopez S.C."/>
            <person name="Andreopoulos B."/>
            <person name="Pangilinan J."/>
            <person name="Lipzen A."/>
            <person name="Riley R."/>
            <person name="Ahrendt S."/>
            <person name="Ng V."/>
            <person name="Barry K."/>
            <person name="Daum C."/>
            <person name="Grigoriev I.V."/>
            <person name="Hilden K.S."/>
            <person name="Makela M.R."/>
            <person name="de Vries R.P."/>
        </authorList>
    </citation>
    <scope>NUCLEOTIDE SEQUENCE [LARGE SCALE GENOMIC DNA]</scope>
    <source>
        <strain evidence="2">OM18370.1</strain>
    </source>
</reference>
<accession>A0A4V2JYM5</accession>
<dbReference type="EMBL" id="ML143587">
    <property type="protein sequence ID" value="TBU21653.1"/>
    <property type="molecule type" value="Genomic_DNA"/>
</dbReference>
<sequence length="567" mass="63393">MAQATYASPGFDTFFSPVDPDLDVRRDIALLLYLLSHTKVQGRRSGAEAKALEALDPWTYLAFINTGQTPHDKVIAVTGRIDSEGITAALCHVCDVITALNYFVHSSPASLAEKINQEGHQTALFFFIAKRCCLKLHARIANGQRMWSAHPTYLIRAWYASHHSQSFHPTVIGLPAVLEQILEKPHQLSPARDHHRLSGDRIPCTIGPEDVLRWAEMLNGVFDILITDELALDLRKKYMDTVGKSHRPMLNSLFTSLGTSRKGVVSKDIGTAAADTAAVEDPDHVIRYLKTLVIPLAAAQFLVHYCHKLSPLSPGLEAFMVYATSSTPTITQGHIQDFKNRFLQRFLFSEEDKEEIDQALSSLRFRYNGSLHAESIIMALACSVRESAKAEDAALQRQLSDIRPVFEASRQVSLIPIGVSKKCCFCCDLLASLLTSSGEHERNLTFLLQGTHSAIFPWIPPDGVPFKVLKEMRIQLLRIFYDSITVYVNSVPSLQTSPARSVRELPPNYVNKKHCLASRVVTLAPCVSRGSQQRRRPHSRPANRNREGVGAARIHFSRLMMKQQRRV</sequence>
<dbReference type="Proteomes" id="UP000292957">
    <property type="component" value="Unassembled WGS sequence"/>
</dbReference>
<protein>
    <submittedName>
        <fullName evidence="2">Uncharacterized protein</fullName>
    </submittedName>
</protein>
<evidence type="ECO:0000313" key="2">
    <source>
        <dbReference type="EMBL" id="TBU21653.1"/>
    </source>
</evidence>
<dbReference type="OrthoDB" id="2757639at2759"/>
<gene>
    <name evidence="2" type="ORF">BD311DRAFT_829904</name>
</gene>
<dbReference type="AlphaFoldDB" id="A0A4V2JYM5"/>
<proteinExistence type="predicted"/>
<feature type="region of interest" description="Disordered" evidence="1">
    <location>
        <begin position="528"/>
        <end position="548"/>
    </location>
</feature>
<organism evidence="2">
    <name type="scientific">Dichomitus squalens</name>
    <dbReference type="NCBI Taxonomy" id="114155"/>
    <lineage>
        <taxon>Eukaryota</taxon>
        <taxon>Fungi</taxon>
        <taxon>Dikarya</taxon>
        <taxon>Basidiomycota</taxon>
        <taxon>Agaricomycotina</taxon>
        <taxon>Agaricomycetes</taxon>
        <taxon>Polyporales</taxon>
        <taxon>Polyporaceae</taxon>
        <taxon>Dichomitus</taxon>
    </lineage>
</organism>
<name>A0A4V2JYM5_9APHY</name>
<evidence type="ECO:0000256" key="1">
    <source>
        <dbReference type="SAM" id="MobiDB-lite"/>
    </source>
</evidence>
<feature type="compositionally biased region" description="Basic residues" evidence="1">
    <location>
        <begin position="532"/>
        <end position="543"/>
    </location>
</feature>